<dbReference type="PANTHER" id="PTHR23508">
    <property type="entry name" value="CARBOXYLIC ACID TRANSPORTER PROTEIN HOMOLOG"/>
    <property type="match status" value="1"/>
</dbReference>
<accession>A0A840INZ2</accession>
<feature type="transmembrane region" description="Helical" evidence="5">
    <location>
        <begin position="33"/>
        <end position="55"/>
    </location>
</feature>
<name>A0A840INZ2_9PSEU</name>
<feature type="transmembrane region" description="Helical" evidence="5">
    <location>
        <begin position="410"/>
        <end position="429"/>
    </location>
</feature>
<dbReference type="GO" id="GO:0005886">
    <property type="term" value="C:plasma membrane"/>
    <property type="evidence" value="ECO:0007669"/>
    <property type="project" value="UniProtKB-SubCell"/>
</dbReference>
<proteinExistence type="predicted"/>
<dbReference type="CDD" id="cd17316">
    <property type="entry name" value="MFS_SV2_like"/>
    <property type="match status" value="1"/>
</dbReference>
<feature type="transmembrane region" description="Helical" evidence="5">
    <location>
        <begin position="114"/>
        <end position="138"/>
    </location>
</feature>
<dbReference type="Gene3D" id="1.20.1250.20">
    <property type="entry name" value="MFS general substrate transporter like domains"/>
    <property type="match status" value="1"/>
</dbReference>
<feature type="domain" description="Major facilitator superfamily (MFS) profile" evidence="6">
    <location>
        <begin position="21"/>
        <end position="434"/>
    </location>
</feature>
<protein>
    <submittedName>
        <fullName evidence="7">Inositol transporter-like SP family MFS transporter</fullName>
    </submittedName>
</protein>
<dbReference type="InterPro" id="IPR020846">
    <property type="entry name" value="MFS_dom"/>
</dbReference>
<feature type="transmembrane region" description="Helical" evidence="5">
    <location>
        <begin position="280"/>
        <end position="298"/>
    </location>
</feature>
<evidence type="ECO:0000256" key="4">
    <source>
        <dbReference type="ARBA" id="ARBA00023136"/>
    </source>
</evidence>
<dbReference type="PROSITE" id="PS50850">
    <property type="entry name" value="MFS"/>
    <property type="match status" value="1"/>
</dbReference>
<feature type="transmembrane region" description="Helical" evidence="5">
    <location>
        <begin position="150"/>
        <end position="172"/>
    </location>
</feature>
<evidence type="ECO:0000256" key="2">
    <source>
        <dbReference type="ARBA" id="ARBA00022692"/>
    </source>
</evidence>
<evidence type="ECO:0000256" key="1">
    <source>
        <dbReference type="ARBA" id="ARBA00004651"/>
    </source>
</evidence>
<dbReference type="SUPFAM" id="SSF103473">
    <property type="entry name" value="MFS general substrate transporter"/>
    <property type="match status" value="1"/>
</dbReference>
<evidence type="ECO:0000256" key="5">
    <source>
        <dbReference type="SAM" id="Phobius"/>
    </source>
</evidence>
<keyword evidence="2 5" id="KW-0812">Transmembrane</keyword>
<dbReference type="GO" id="GO:0046943">
    <property type="term" value="F:carboxylic acid transmembrane transporter activity"/>
    <property type="evidence" value="ECO:0007669"/>
    <property type="project" value="TreeGrafter"/>
</dbReference>
<dbReference type="RefSeq" id="WP_184777507.1">
    <property type="nucleotide sequence ID" value="NZ_JACHMG010000001.1"/>
</dbReference>
<dbReference type="InterPro" id="IPR011701">
    <property type="entry name" value="MFS"/>
</dbReference>
<comment type="caution">
    <text evidence="7">The sequence shown here is derived from an EMBL/GenBank/DDBJ whole genome shotgun (WGS) entry which is preliminary data.</text>
</comment>
<organism evidence="7 8">
    <name type="scientific">Amycolatopsis jiangsuensis</name>
    <dbReference type="NCBI Taxonomy" id="1181879"/>
    <lineage>
        <taxon>Bacteria</taxon>
        <taxon>Bacillati</taxon>
        <taxon>Actinomycetota</taxon>
        <taxon>Actinomycetes</taxon>
        <taxon>Pseudonocardiales</taxon>
        <taxon>Pseudonocardiaceae</taxon>
        <taxon>Amycolatopsis</taxon>
    </lineage>
</organism>
<feature type="transmembrane region" description="Helical" evidence="5">
    <location>
        <begin position="178"/>
        <end position="197"/>
    </location>
</feature>
<keyword evidence="4 5" id="KW-0472">Membrane</keyword>
<feature type="transmembrane region" description="Helical" evidence="5">
    <location>
        <begin position="377"/>
        <end position="398"/>
    </location>
</feature>
<keyword evidence="3 5" id="KW-1133">Transmembrane helix</keyword>
<dbReference type="Pfam" id="PF07690">
    <property type="entry name" value="MFS_1"/>
    <property type="match status" value="1"/>
</dbReference>
<gene>
    <name evidence="7" type="ORF">BJY18_000650</name>
</gene>
<dbReference type="InterPro" id="IPR036259">
    <property type="entry name" value="MFS_trans_sf"/>
</dbReference>
<feature type="transmembrane region" description="Helical" evidence="5">
    <location>
        <begin position="61"/>
        <end position="84"/>
    </location>
</feature>
<dbReference type="Proteomes" id="UP000581769">
    <property type="component" value="Unassembled WGS sequence"/>
</dbReference>
<feature type="transmembrane region" description="Helical" evidence="5">
    <location>
        <begin position="344"/>
        <end position="365"/>
    </location>
</feature>
<feature type="transmembrane region" description="Helical" evidence="5">
    <location>
        <begin position="242"/>
        <end position="268"/>
    </location>
</feature>
<evidence type="ECO:0000313" key="7">
    <source>
        <dbReference type="EMBL" id="MBB4683165.1"/>
    </source>
</evidence>
<keyword evidence="8" id="KW-1185">Reference proteome</keyword>
<evidence type="ECO:0000256" key="3">
    <source>
        <dbReference type="ARBA" id="ARBA00022989"/>
    </source>
</evidence>
<dbReference type="AlphaFoldDB" id="A0A840INZ2"/>
<evidence type="ECO:0000259" key="6">
    <source>
        <dbReference type="PROSITE" id="PS50850"/>
    </source>
</evidence>
<sequence>MPEPSGTQAEVRTGREERRAQWKVSVLGSMADYFDAGVILATGAAMPLWATAFGLGSFSQGLLATLGPNALSAGIGALFGGWIADKVGRKFVYKYDLLLFAFGVLWLVCAVDTTTLIIGSIITGLAIGIDLPASWALIGESVPKSRRGRFMGLTNVFWAIGPVVTLSLAGLLAPLGMLGIRIVFAHLLVVALVTWLLRRGMTESAVWQDHRARQARPDGRRPANLLSGSLLRASFTGRTGRTLFGLLMVYVLWQLTAGTNGIFLPTILQTFGAQSQGASVLIQALGFLCQAISCALVFMPLVDRKVTVRPGIGTVNPRWIIFGFGALAQIVAFFLLGVTGITTGIALANVILFGVGVGMSHDPLVKTLFQEQFPTEVRATAQGIVVAATRFVLAAWYFVLPLFEEMGIDVTAFILVGFLVLSSAIALLWRPRPAY</sequence>
<dbReference type="InterPro" id="IPR005829">
    <property type="entry name" value="Sugar_transporter_CS"/>
</dbReference>
<dbReference type="PROSITE" id="PS00217">
    <property type="entry name" value="SUGAR_TRANSPORT_2"/>
    <property type="match status" value="1"/>
</dbReference>
<feature type="transmembrane region" description="Helical" evidence="5">
    <location>
        <begin position="319"/>
        <end position="338"/>
    </location>
</feature>
<comment type="subcellular location">
    <subcellularLocation>
        <location evidence="1">Cell membrane</location>
        <topology evidence="1">Multi-pass membrane protein</topology>
    </subcellularLocation>
</comment>
<feature type="transmembrane region" description="Helical" evidence="5">
    <location>
        <begin position="91"/>
        <end position="108"/>
    </location>
</feature>
<dbReference type="EMBL" id="JACHMG010000001">
    <property type="protein sequence ID" value="MBB4683165.1"/>
    <property type="molecule type" value="Genomic_DNA"/>
</dbReference>
<dbReference type="PANTHER" id="PTHR23508:SF10">
    <property type="entry name" value="CARBOXYLIC ACID TRANSPORTER PROTEIN HOMOLOG"/>
    <property type="match status" value="1"/>
</dbReference>
<reference evidence="7 8" key="1">
    <citation type="submission" date="2020-08" db="EMBL/GenBank/DDBJ databases">
        <title>Sequencing the genomes of 1000 actinobacteria strains.</title>
        <authorList>
            <person name="Klenk H.-P."/>
        </authorList>
    </citation>
    <scope>NUCLEOTIDE SEQUENCE [LARGE SCALE GENOMIC DNA]</scope>
    <source>
        <strain evidence="7 8">DSM 45859</strain>
    </source>
</reference>
<evidence type="ECO:0000313" key="8">
    <source>
        <dbReference type="Proteomes" id="UP000581769"/>
    </source>
</evidence>